<protein>
    <submittedName>
        <fullName evidence="1">Uncharacterized protein</fullName>
    </submittedName>
</protein>
<evidence type="ECO:0000313" key="1">
    <source>
        <dbReference type="EMBL" id="MPN51489.1"/>
    </source>
</evidence>
<proteinExistence type="predicted"/>
<organism evidence="1">
    <name type="scientific">bioreactor metagenome</name>
    <dbReference type="NCBI Taxonomy" id="1076179"/>
    <lineage>
        <taxon>unclassified sequences</taxon>
        <taxon>metagenomes</taxon>
        <taxon>ecological metagenomes</taxon>
    </lineage>
</organism>
<dbReference type="AlphaFoldDB" id="A0A645ILZ9"/>
<name>A0A645ILZ9_9ZZZZ</name>
<dbReference type="EMBL" id="VSSQ01116655">
    <property type="protein sequence ID" value="MPN51489.1"/>
    <property type="molecule type" value="Genomic_DNA"/>
</dbReference>
<accession>A0A645ILZ9</accession>
<comment type="caution">
    <text evidence="1">The sequence shown here is derived from an EMBL/GenBank/DDBJ whole genome shotgun (WGS) entry which is preliminary data.</text>
</comment>
<reference evidence="1" key="1">
    <citation type="submission" date="2019-08" db="EMBL/GenBank/DDBJ databases">
        <authorList>
            <person name="Kucharzyk K."/>
            <person name="Murdoch R.W."/>
            <person name="Higgins S."/>
            <person name="Loffler F."/>
        </authorList>
    </citation>
    <scope>NUCLEOTIDE SEQUENCE</scope>
</reference>
<gene>
    <name evidence="1" type="ORF">SDC9_199137</name>
</gene>
<sequence length="119" mass="12749">MRSLDLQRIHQALEGASVEFRARTGANHRVALAPAGTVHQDDAVVGIDQGLDIAIEIRPAARPRPRSVQHDDGFGAGANLVVMELQVELAFQDADQAAAFGFGRECHGNDPFCTINFSG</sequence>